<evidence type="ECO:0000313" key="6">
    <source>
        <dbReference type="Proteomes" id="UP000264779"/>
    </source>
</evidence>
<keyword evidence="5" id="KW-1185">Reference proteome</keyword>
<keyword evidence="1" id="KW-0472">Membrane</keyword>
<feature type="signal peptide" evidence="2">
    <location>
        <begin position="1"/>
        <end position="18"/>
    </location>
</feature>
<keyword evidence="2" id="KW-0732">Signal</keyword>
<keyword evidence="1" id="KW-1133">Transmembrane helix</keyword>
<evidence type="ECO:0000256" key="2">
    <source>
        <dbReference type="SAM" id="SignalP"/>
    </source>
</evidence>
<evidence type="ECO:0000313" key="4">
    <source>
        <dbReference type="EMBL" id="HBU51723.1"/>
    </source>
</evidence>
<feature type="transmembrane region" description="Helical" evidence="1">
    <location>
        <begin position="34"/>
        <end position="52"/>
    </location>
</feature>
<evidence type="ECO:0000256" key="1">
    <source>
        <dbReference type="SAM" id="Phobius"/>
    </source>
</evidence>
<reference evidence="4 6" key="2">
    <citation type="journal article" date="2018" name="Nat. Biotechnol.">
        <title>A standardized bacterial taxonomy based on genome phylogeny substantially revises the tree of life.</title>
        <authorList>
            <person name="Parks D.H."/>
            <person name="Chuvochina M."/>
            <person name="Waite D.W."/>
            <person name="Rinke C."/>
            <person name="Skarshewski A."/>
            <person name="Chaumeil P.A."/>
            <person name="Hugenholtz P."/>
        </authorList>
    </citation>
    <scope>NUCLEOTIDE SEQUENCE [LARGE SCALE GENOMIC DNA]</scope>
    <source>
        <strain evidence="4">UBA11621</strain>
    </source>
</reference>
<protein>
    <submittedName>
        <fullName evidence="3">Uncharacterized protein</fullName>
    </submittedName>
</protein>
<reference evidence="3 5" key="1">
    <citation type="submission" date="2014-06" db="EMBL/GenBank/DDBJ databases">
        <title>Genomes of Alteromonas australica, a world apart.</title>
        <authorList>
            <person name="Gonzaga A."/>
            <person name="Lopez-Perez M."/>
            <person name="Rodriguez-Valera F."/>
        </authorList>
    </citation>
    <scope>NUCLEOTIDE SEQUENCE [LARGE SCALE GENOMIC DNA]</scope>
    <source>
        <strain evidence="3 5">H 17</strain>
    </source>
</reference>
<dbReference type="EMBL" id="CP008849">
    <property type="protein sequence ID" value="AIF97357.1"/>
    <property type="molecule type" value="Genomic_DNA"/>
</dbReference>
<accession>A0A075P1W4</accession>
<feature type="chain" id="PRO_5035983955" evidence="2">
    <location>
        <begin position="19"/>
        <end position="62"/>
    </location>
</feature>
<dbReference type="Proteomes" id="UP000056090">
    <property type="component" value="Chromosome"/>
</dbReference>
<organism evidence="3 5">
    <name type="scientific">Alteromonas australica</name>
    <dbReference type="NCBI Taxonomy" id="589873"/>
    <lineage>
        <taxon>Bacteria</taxon>
        <taxon>Pseudomonadati</taxon>
        <taxon>Pseudomonadota</taxon>
        <taxon>Gammaproteobacteria</taxon>
        <taxon>Alteromonadales</taxon>
        <taxon>Alteromonadaceae</taxon>
        <taxon>Alteromonas/Salinimonas group</taxon>
        <taxon>Alteromonas</taxon>
    </lineage>
</organism>
<dbReference type="GeneID" id="78253495"/>
<dbReference type="KEGG" id="aal:EP13_00855"/>
<dbReference type="AlphaFoldDB" id="A0A075P1W4"/>
<dbReference type="EMBL" id="DONK01000157">
    <property type="protein sequence ID" value="HBU51723.1"/>
    <property type="molecule type" value="Genomic_DNA"/>
</dbReference>
<gene>
    <name evidence="4" type="ORF">DEB45_10720</name>
    <name evidence="3" type="ORF">EP13_00855</name>
</gene>
<evidence type="ECO:0000313" key="5">
    <source>
        <dbReference type="Proteomes" id="UP000056090"/>
    </source>
</evidence>
<dbReference type="Proteomes" id="UP000264779">
    <property type="component" value="Unassembled WGS sequence"/>
</dbReference>
<dbReference type="RefSeq" id="WP_044055530.1">
    <property type="nucleotide sequence ID" value="NZ_CAJXAX010000011.1"/>
</dbReference>
<evidence type="ECO:0000313" key="3">
    <source>
        <dbReference type="EMBL" id="AIF97357.1"/>
    </source>
</evidence>
<name>A0A075P1W4_9ALTE</name>
<proteinExistence type="predicted"/>
<keyword evidence="1" id="KW-0812">Transmembrane</keyword>
<sequence length="62" mass="7207">MKKQLLLIAALFSSATLAHDDHYLNTTVHEYYHIAFYVLSVLVAIKGVQWLGNKLRKRLQHK</sequence>